<feature type="transmembrane region" description="Helical" evidence="10">
    <location>
        <begin position="156"/>
        <end position="176"/>
    </location>
</feature>
<comment type="subcellular location">
    <subcellularLocation>
        <location evidence="1">Cell membrane</location>
        <topology evidence="1">Multi-pass membrane protein</topology>
    </subcellularLocation>
</comment>
<protein>
    <submittedName>
        <fullName evidence="12">Arsenite resistance pump</fullName>
    </submittedName>
</protein>
<evidence type="ECO:0000313" key="12">
    <source>
        <dbReference type="EMBL" id="SUF08993.1"/>
    </source>
</evidence>
<keyword evidence="9 10" id="KW-0472">Membrane</keyword>
<dbReference type="GO" id="GO:0015105">
    <property type="term" value="F:arsenite transmembrane transporter activity"/>
    <property type="evidence" value="ECO:0007669"/>
    <property type="project" value="InterPro"/>
</dbReference>
<dbReference type="AlphaFoldDB" id="A0A379PM73"/>
<dbReference type="InterPro" id="IPR000802">
    <property type="entry name" value="Arsenical_pump_ArsB"/>
</dbReference>
<comment type="similarity">
    <text evidence="3">Belongs to the CitM (TC 2.A.11) transporter family.</text>
</comment>
<feature type="transmembrane region" description="Helical" evidence="10">
    <location>
        <begin position="363"/>
        <end position="387"/>
    </location>
</feature>
<evidence type="ECO:0000256" key="2">
    <source>
        <dbReference type="ARBA" id="ARBA00006433"/>
    </source>
</evidence>
<keyword evidence="8 10" id="KW-1133">Transmembrane helix</keyword>
<dbReference type="EMBL" id="UGVI01000002">
    <property type="protein sequence ID" value="SUF08993.1"/>
    <property type="molecule type" value="Genomic_DNA"/>
</dbReference>
<comment type="similarity">
    <text evidence="2">Belongs to the ArsB family.</text>
</comment>
<keyword evidence="5" id="KW-1003">Cell membrane</keyword>
<keyword evidence="4" id="KW-0813">Transport</keyword>
<evidence type="ECO:0000256" key="10">
    <source>
        <dbReference type="SAM" id="Phobius"/>
    </source>
</evidence>
<organism evidence="12 13">
    <name type="scientific">Rhodococcus gordoniae</name>
    <dbReference type="NCBI Taxonomy" id="223392"/>
    <lineage>
        <taxon>Bacteria</taxon>
        <taxon>Bacillati</taxon>
        <taxon>Actinomycetota</taxon>
        <taxon>Actinomycetes</taxon>
        <taxon>Mycobacteriales</taxon>
        <taxon>Nocardiaceae</taxon>
        <taxon>Rhodococcus</taxon>
    </lineage>
</organism>
<dbReference type="OrthoDB" id="9774335at2"/>
<keyword evidence="13" id="KW-1185">Reference proteome</keyword>
<gene>
    <name evidence="12" type="primary">arsB_2</name>
    <name evidence="12" type="ORF">NCTC13296_04190</name>
</gene>
<dbReference type="Proteomes" id="UP000254569">
    <property type="component" value="Unassembled WGS sequence"/>
</dbReference>
<evidence type="ECO:0000259" key="11">
    <source>
        <dbReference type="Pfam" id="PF03600"/>
    </source>
</evidence>
<evidence type="ECO:0000256" key="7">
    <source>
        <dbReference type="ARBA" id="ARBA00022849"/>
    </source>
</evidence>
<evidence type="ECO:0000256" key="3">
    <source>
        <dbReference type="ARBA" id="ARBA00009843"/>
    </source>
</evidence>
<name>A0A379PM73_9NOCA</name>
<keyword evidence="6 10" id="KW-0812">Transmembrane</keyword>
<evidence type="ECO:0000256" key="8">
    <source>
        <dbReference type="ARBA" id="ARBA00022989"/>
    </source>
</evidence>
<evidence type="ECO:0000256" key="1">
    <source>
        <dbReference type="ARBA" id="ARBA00004651"/>
    </source>
</evidence>
<dbReference type="Pfam" id="PF03600">
    <property type="entry name" value="CitMHS"/>
    <property type="match status" value="1"/>
</dbReference>
<reference evidence="12 13" key="1">
    <citation type="submission" date="2018-06" db="EMBL/GenBank/DDBJ databases">
        <authorList>
            <consortium name="Pathogen Informatics"/>
            <person name="Doyle S."/>
        </authorList>
    </citation>
    <scope>NUCLEOTIDE SEQUENCE [LARGE SCALE GENOMIC DNA]</scope>
    <source>
        <strain evidence="12 13">NCTC13296</strain>
    </source>
</reference>
<sequence>MRSVALSAVLIGMLIAYALFAPRVQMVDLVGRLGPIMLFLATISIVINLAARAGVFHRVAAIAARGRAASGPGLWILVVLLSVVSTIFLSLDTTAVLVTPLVLALAGRAGNDPIPLALTVVWIANTGSLLLPVSNLTNLLAMETGLFDETSHYVKVAAMPAAASLAVTVGFVWMVFRRRLRTPTGTPVASREPGTPASSHPLLPLAGIVMVILLPLLATSIPFWWSTSAAAMVLVTAFAVTDRSALRPSLIPWTALALAIGLTVAVQVVHSLGVEQLVRAAFAHLEGDSVGTLFVSAATGAVLSNLINNIPAYLLLEPAAASGAALIALLIGSNAGPIVTPWASLATLLWADQLRRAGHIVPWQQFATLGIPLAIGAITVSVAALSLSQR</sequence>
<feature type="domain" description="Citrate transporter-like" evidence="11">
    <location>
        <begin position="10"/>
        <end position="322"/>
    </location>
</feature>
<feature type="transmembrane region" description="Helical" evidence="10">
    <location>
        <begin position="323"/>
        <end position="343"/>
    </location>
</feature>
<evidence type="ECO:0000256" key="4">
    <source>
        <dbReference type="ARBA" id="ARBA00022448"/>
    </source>
</evidence>
<dbReference type="PANTHER" id="PTHR43302">
    <property type="entry name" value="TRANSPORTER ARSB-RELATED"/>
    <property type="match status" value="1"/>
</dbReference>
<dbReference type="GO" id="GO:0005886">
    <property type="term" value="C:plasma membrane"/>
    <property type="evidence" value="ECO:0007669"/>
    <property type="project" value="UniProtKB-SubCell"/>
</dbReference>
<dbReference type="PANTHER" id="PTHR43302:SF5">
    <property type="entry name" value="TRANSPORTER ARSB-RELATED"/>
    <property type="match status" value="1"/>
</dbReference>
<proteinExistence type="inferred from homology"/>
<evidence type="ECO:0000313" key="13">
    <source>
        <dbReference type="Proteomes" id="UP000254569"/>
    </source>
</evidence>
<evidence type="ECO:0000256" key="6">
    <source>
        <dbReference type="ARBA" id="ARBA00022692"/>
    </source>
</evidence>
<dbReference type="PRINTS" id="PR00758">
    <property type="entry name" value="ARSENICPUMP"/>
</dbReference>
<feature type="transmembrane region" description="Helical" evidence="10">
    <location>
        <begin position="293"/>
        <end position="316"/>
    </location>
</feature>
<evidence type="ECO:0000256" key="5">
    <source>
        <dbReference type="ARBA" id="ARBA00022475"/>
    </source>
</evidence>
<feature type="transmembrane region" description="Helical" evidence="10">
    <location>
        <begin position="197"/>
        <end position="217"/>
    </location>
</feature>
<feature type="transmembrane region" description="Helical" evidence="10">
    <location>
        <begin position="253"/>
        <end position="273"/>
    </location>
</feature>
<evidence type="ECO:0000256" key="9">
    <source>
        <dbReference type="ARBA" id="ARBA00023136"/>
    </source>
</evidence>
<keyword evidence="7" id="KW-0059">Arsenical resistance</keyword>
<dbReference type="GO" id="GO:0046685">
    <property type="term" value="P:response to arsenic-containing substance"/>
    <property type="evidence" value="ECO:0007669"/>
    <property type="project" value="UniProtKB-KW"/>
</dbReference>
<feature type="transmembrane region" description="Helical" evidence="10">
    <location>
        <begin position="72"/>
        <end position="91"/>
    </location>
</feature>
<accession>A0A379PM73</accession>
<feature type="transmembrane region" description="Helical" evidence="10">
    <location>
        <begin position="30"/>
        <end position="51"/>
    </location>
</feature>
<dbReference type="InterPro" id="IPR004680">
    <property type="entry name" value="Cit_transptr-like_dom"/>
</dbReference>